<dbReference type="RefSeq" id="WP_171323500.1">
    <property type="nucleotide sequence ID" value="NZ_JABFBC010000001.1"/>
</dbReference>
<keyword evidence="3" id="KW-1185">Reference proteome</keyword>
<reference evidence="2 3" key="1">
    <citation type="submission" date="2020-05" db="EMBL/GenBank/DDBJ databases">
        <title>Gimesia benthica sp. nov., a novel planctomycete isolated from a deep-sea water sample of the Northwest Indian Ocean.</title>
        <authorList>
            <person name="Wang J."/>
            <person name="Ruan C."/>
            <person name="Song L."/>
            <person name="Zhu Y."/>
            <person name="Li A."/>
            <person name="Zheng X."/>
            <person name="Wang L."/>
            <person name="Lu Z."/>
            <person name="Huang Y."/>
            <person name="Du W."/>
            <person name="Zhou Y."/>
            <person name="Huang L."/>
            <person name="Dai X."/>
        </authorList>
    </citation>
    <scope>NUCLEOTIDE SEQUENCE [LARGE SCALE GENOMIC DNA]</scope>
    <source>
        <strain evidence="2 3">YYQ-30</strain>
    </source>
</reference>
<gene>
    <name evidence="2" type="ORF">HMH01_06335</name>
</gene>
<dbReference type="Pfam" id="PF19630">
    <property type="entry name" value="DUF6134"/>
    <property type="match status" value="1"/>
</dbReference>
<dbReference type="InterPro" id="IPR045767">
    <property type="entry name" value="DUF6134"/>
</dbReference>
<feature type="region of interest" description="Disordered" evidence="1">
    <location>
        <begin position="152"/>
        <end position="171"/>
    </location>
</feature>
<dbReference type="PROSITE" id="PS51318">
    <property type="entry name" value="TAT"/>
    <property type="match status" value="1"/>
</dbReference>
<proteinExistence type="predicted"/>
<dbReference type="EMBL" id="JABFBC010000001">
    <property type="protein sequence ID" value="NNU80054.1"/>
    <property type="molecule type" value="Genomic_DNA"/>
</dbReference>
<name>A0A849L1B5_9RHOB</name>
<organism evidence="2 3">
    <name type="scientific">Halovulum dunhuangense</name>
    <dbReference type="NCBI Taxonomy" id="1505036"/>
    <lineage>
        <taxon>Bacteria</taxon>
        <taxon>Pseudomonadati</taxon>
        <taxon>Pseudomonadota</taxon>
        <taxon>Alphaproteobacteria</taxon>
        <taxon>Rhodobacterales</taxon>
        <taxon>Paracoccaceae</taxon>
        <taxon>Halovulum</taxon>
    </lineage>
</organism>
<evidence type="ECO:0000313" key="2">
    <source>
        <dbReference type="EMBL" id="NNU80054.1"/>
    </source>
</evidence>
<protein>
    <submittedName>
        <fullName evidence="2">Uncharacterized protein</fullName>
    </submittedName>
</protein>
<dbReference type="AlphaFoldDB" id="A0A849L1B5"/>
<evidence type="ECO:0000313" key="3">
    <source>
        <dbReference type="Proteomes" id="UP000572377"/>
    </source>
</evidence>
<comment type="caution">
    <text evidence="2">The sequence shown here is derived from an EMBL/GenBank/DDBJ whole genome shotgun (WGS) entry which is preliminary data.</text>
</comment>
<dbReference type="InterPro" id="IPR006311">
    <property type="entry name" value="TAT_signal"/>
</dbReference>
<accession>A0A849L1B5</accession>
<dbReference type="Proteomes" id="UP000572377">
    <property type="component" value="Unassembled WGS sequence"/>
</dbReference>
<sequence>MHIGRRQILGSAGAAAMVLAAPLPLRASTGPRVFELYRGSSQIGRQVLDVTRDGSRLDVAVDIDIAVRILGLPAYRYTLSSREVWVDGRLQALEGRTDDDGEAHRVSVTRQGGVLMVDGSGYSGPVEGEPATTTYWAKSFLKRDEWISTQDGKPLDISAQPAGRTEVPVPGGATEAESWAVRGDIGVLDLFYDAQGEWVGNRFEARGEQARFVLAERGRDLAGLL</sequence>
<evidence type="ECO:0000256" key="1">
    <source>
        <dbReference type="SAM" id="MobiDB-lite"/>
    </source>
</evidence>